<dbReference type="PANTHER" id="PTHR31918:SF1">
    <property type="entry name" value="TRANSMEMBRANE PROTEIN 181"/>
    <property type="match status" value="1"/>
</dbReference>
<comment type="caution">
    <text evidence="7">The sequence shown here is derived from an EMBL/GenBank/DDBJ whole genome shotgun (WGS) entry which is preliminary data.</text>
</comment>
<dbReference type="Proteomes" id="UP000179807">
    <property type="component" value="Unassembled WGS sequence"/>
</dbReference>
<feature type="transmembrane region" description="Helical" evidence="5">
    <location>
        <begin position="27"/>
        <end position="49"/>
    </location>
</feature>
<feature type="transmembrane region" description="Helical" evidence="5">
    <location>
        <begin position="175"/>
        <end position="198"/>
    </location>
</feature>
<dbReference type="InterPro" id="IPR047843">
    <property type="entry name" value="WLS-like_TM"/>
</dbReference>
<keyword evidence="4 5" id="KW-0472">Membrane</keyword>
<protein>
    <recommendedName>
        <fullName evidence="6">Wntless-like transmembrane domain-containing protein</fullName>
    </recommendedName>
</protein>
<gene>
    <name evidence="7" type="ORF">TRFO_37400</name>
</gene>
<evidence type="ECO:0000256" key="4">
    <source>
        <dbReference type="ARBA" id="ARBA00023136"/>
    </source>
</evidence>
<feature type="transmembrane region" description="Helical" evidence="5">
    <location>
        <begin position="210"/>
        <end position="232"/>
    </location>
</feature>
<feature type="transmembrane region" description="Helical" evidence="5">
    <location>
        <begin position="311"/>
        <end position="329"/>
    </location>
</feature>
<dbReference type="RefSeq" id="XP_068349584.1">
    <property type="nucleotide sequence ID" value="XM_068511403.1"/>
</dbReference>
<feature type="transmembrane region" description="Helical" evidence="5">
    <location>
        <begin position="238"/>
        <end position="260"/>
    </location>
</feature>
<keyword evidence="8" id="KW-1185">Reference proteome</keyword>
<dbReference type="InterPro" id="IPR040416">
    <property type="entry name" value="TMEM181"/>
</dbReference>
<keyword evidence="3 5" id="KW-1133">Transmembrane helix</keyword>
<proteinExistence type="predicted"/>
<reference evidence="7" key="1">
    <citation type="submission" date="2016-10" db="EMBL/GenBank/DDBJ databases">
        <authorList>
            <person name="Benchimol M."/>
            <person name="Almeida L.G."/>
            <person name="Vasconcelos A.T."/>
            <person name="Perreira-Neves A."/>
            <person name="Rosa I.A."/>
            <person name="Tasca T."/>
            <person name="Bogo M.R."/>
            <person name="de Souza W."/>
        </authorList>
    </citation>
    <scope>NUCLEOTIDE SEQUENCE [LARGE SCALE GENOMIC DNA]</scope>
    <source>
        <strain evidence="7">K</strain>
    </source>
</reference>
<feature type="transmembrane region" description="Helical" evidence="5">
    <location>
        <begin position="272"/>
        <end position="291"/>
    </location>
</feature>
<feature type="transmembrane region" description="Helical" evidence="5">
    <location>
        <begin position="341"/>
        <end position="362"/>
    </location>
</feature>
<evidence type="ECO:0000256" key="5">
    <source>
        <dbReference type="SAM" id="Phobius"/>
    </source>
</evidence>
<sequence length="427" mass="50539">MRELETGSTVKSIFSVNIDNKDLFSDLLAFLSLGLFYAVILLIAVFGPVDCITIDKTQSIRSTLQNNTVEIKNYVSNLKSINQHVDIYFAFTNSYIFSPFNFTAELFIINMNFSKIFDFTDVSVDKHNRKTSNIKVYTNRHIKNHDTYNYSIIISGDFVKDAQLINTFKYINSNFTYLLISLRSFFPLVLFLFLLLKISQHFIQSTEQKITTALTIFLIIYDNPFMIFYYFFSWSFVLYLDIIFKSLFYGFLAFYTISMLKILRDNEPQTKHLIFYGVFVVFYLVQETFSLRYSFRNHSNYYEERRIRDSILNLLFIFSYSIVLVYEFIKTLLCVDSMYAYRYIIYLCLMIIFLSLLFTSMFANSFQSYKMKTIFPNVTANVFVIVMEYLHGHYEPKIELMYQYGNHESDVEIGLEPENEFESSNTM</sequence>
<name>A0A1J4JDT2_9EUKA</name>
<keyword evidence="2 5" id="KW-0812">Transmembrane</keyword>
<dbReference type="AlphaFoldDB" id="A0A1J4JDT2"/>
<comment type="subcellular location">
    <subcellularLocation>
        <location evidence="1">Membrane</location>
        <topology evidence="1">Multi-pass membrane protein</topology>
    </subcellularLocation>
</comment>
<dbReference type="GeneID" id="94846107"/>
<dbReference type="PANTHER" id="PTHR31918">
    <property type="entry name" value="TRANSMEMBRANE PROTEIN 181"/>
    <property type="match status" value="1"/>
</dbReference>
<accession>A0A1J4JDT2</accession>
<feature type="domain" description="Wntless-like transmembrane" evidence="6">
    <location>
        <begin position="172"/>
        <end position="391"/>
    </location>
</feature>
<dbReference type="GO" id="GO:0015643">
    <property type="term" value="F:toxic substance binding"/>
    <property type="evidence" value="ECO:0007669"/>
    <property type="project" value="InterPro"/>
</dbReference>
<evidence type="ECO:0000256" key="3">
    <source>
        <dbReference type="ARBA" id="ARBA00022989"/>
    </source>
</evidence>
<organism evidence="7 8">
    <name type="scientific">Tritrichomonas foetus</name>
    <dbReference type="NCBI Taxonomy" id="1144522"/>
    <lineage>
        <taxon>Eukaryota</taxon>
        <taxon>Metamonada</taxon>
        <taxon>Parabasalia</taxon>
        <taxon>Tritrichomonadida</taxon>
        <taxon>Tritrichomonadidae</taxon>
        <taxon>Tritrichomonas</taxon>
    </lineage>
</organism>
<evidence type="ECO:0000259" key="6">
    <source>
        <dbReference type="Pfam" id="PF06664"/>
    </source>
</evidence>
<evidence type="ECO:0000256" key="1">
    <source>
        <dbReference type="ARBA" id="ARBA00004141"/>
    </source>
</evidence>
<dbReference type="Pfam" id="PF06664">
    <property type="entry name" value="WLS-like_TM"/>
    <property type="match status" value="1"/>
</dbReference>
<dbReference type="VEuPathDB" id="TrichDB:TRFO_37400"/>
<evidence type="ECO:0000313" key="8">
    <source>
        <dbReference type="Proteomes" id="UP000179807"/>
    </source>
</evidence>
<dbReference type="GO" id="GO:0016020">
    <property type="term" value="C:membrane"/>
    <property type="evidence" value="ECO:0007669"/>
    <property type="project" value="UniProtKB-SubCell"/>
</dbReference>
<dbReference type="EMBL" id="MLAK01001176">
    <property type="protein sequence ID" value="OHS96447.1"/>
    <property type="molecule type" value="Genomic_DNA"/>
</dbReference>
<evidence type="ECO:0000256" key="2">
    <source>
        <dbReference type="ARBA" id="ARBA00022692"/>
    </source>
</evidence>
<evidence type="ECO:0000313" key="7">
    <source>
        <dbReference type="EMBL" id="OHS96447.1"/>
    </source>
</evidence>